<feature type="non-terminal residue" evidence="2">
    <location>
        <position position="44"/>
    </location>
</feature>
<keyword evidence="3" id="KW-1185">Reference proteome</keyword>
<gene>
    <name evidence="2" type="ORF">RFULGI_LOCUS14285</name>
</gene>
<dbReference type="EMBL" id="CAJVPZ010040933">
    <property type="protein sequence ID" value="CAG8760687.1"/>
    <property type="molecule type" value="Genomic_DNA"/>
</dbReference>
<protein>
    <submittedName>
        <fullName evidence="2">12815_t:CDS:1</fullName>
    </submittedName>
</protein>
<evidence type="ECO:0000256" key="1">
    <source>
        <dbReference type="SAM" id="MobiDB-lite"/>
    </source>
</evidence>
<organism evidence="2 3">
    <name type="scientific">Racocetra fulgida</name>
    <dbReference type="NCBI Taxonomy" id="60492"/>
    <lineage>
        <taxon>Eukaryota</taxon>
        <taxon>Fungi</taxon>
        <taxon>Fungi incertae sedis</taxon>
        <taxon>Mucoromycota</taxon>
        <taxon>Glomeromycotina</taxon>
        <taxon>Glomeromycetes</taxon>
        <taxon>Diversisporales</taxon>
        <taxon>Gigasporaceae</taxon>
        <taxon>Racocetra</taxon>
    </lineage>
</organism>
<evidence type="ECO:0000313" key="2">
    <source>
        <dbReference type="EMBL" id="CAG8760687.1"/>
    </source>
</evidence>
<feature type="region of interest" description="Disordered" evidence="1">
    <location>
        <begin position="1"/>
        <end position="44"/>
    </location>
</feature>
<accession>A0A9N9J5N3</accession>
<dbReference type="AlphaFoldDB" id="A0A9N9J5N3"/>
<sequence length="44" mass="4946">LQYHKGYDETNEKIVNNIPTKQPAKNEDTIEPSFAGPEGNSSRK</sequence>
<proteinExistence type="predicted"/>
<feature type="compositionally biased region" description="Basic and acidic residues" evidence="1">
    <location>
        <begin position="1"/>
        <end position="12"/>
    </location>
</feature>
<name>A0A9N9J5N3_9GLOM</name>
<dbReference type="Proteomes" id="UP000789396">
    <property type="component" value="Unassembled WGS sequence"/>
</dbReference>
<comment type="caution">
    <text evidence="2">The sequence shown here is derived from an EMBL/GenBank/DDBJ whole genome shotgun (WGS) entry which is preliminary data.</text>
</comment>
<reference evidence="2" key="1">
    <citation type="submission" date="2021-06" db="EMBL/GenBank/DDBJ databases">
        <authorList>
            <person name="Kallberg Y."/>
            <person name="Tangrot J."/>
            <person name="Rosling A."/>
        </authorList>
    </citation>
    <scope>NUCLEOTIDE SEQUENCE</scope>
    <source>
        <strain evidence="2">IN212</strain>
    </source>
</reference>
<feature type="non-terminal residue" evidence="2">
    <location>
        <position position="1"/>
    </location>
</feature>
<evidence type="ECO:0000313" key="3">
    <source>
        <dbReference type="Proteomes" id="UP000789396"/>
    </source>
</evidence>